<dbReference type="EMBL" id="MNCJ02000324">
    <property type="protein sequence ID" value="KAF5789560.1"/>
    <property type="molecule type" value="Genomic_DNA"/>
</dbReference>
<keyword evidence="2" id="KW-1185">Reference proteome</keyword>
<gene>
    <name evidence="1" type="ORF">HanXRQr2_Chr09g0372691</name>
</gene>
<protein>
    <submittedName>
        <fullName evidence="1">Uncharacterized protein</fullName>
    </submittedName>
</protein>
<dbReference type="Proteomes" id="UP000215914">
    <property type="component" value="Unassembled WGS sequence"/>
</dbReference>
<dbReference type="AlphaFoldDB" id="A0A9K3N7D2"/>
<organism evidence="1 2">
    <name type="scientific">Helianthus annuus</name>
    <name type="common">Common sunflower</name>
    <dbReference type="NCBI Taxonomy" id="4232"/>
    <lineage>
        <taxon>Eukaryota</taxon>
        <taxon>Viridiplantae</taxon>
        <taxon>Streptophyta</taxon>
        <taxon>Embryophyta</taxon>
        <taxon>Tracheophyta</taxon>
        <taxon>Spermatophyta</taxon>
        <taxon>Magnoliopsida</taxon>
        <taxon>eudicotyledons</taxon>
        <taxon>Gunneridae</taxon>
        <taxon>Pentapetalae</taxon>
        <taxon>asterids</taxon>
        <taxon>campanulids</taxon>
        <taxon>Asterales</taxon>
        <taxon>Asteraceae</taxon>
        <taxon>Asteroideae</taxon>
        <taxon>Heliantheae alliance</taxon>
        <taxon>Heliantheae</taxon>
        <taxon>Helianthus</taxon>
    </lineage>
</organism>
<dbReference type="Gramene" id="mRNA:HanXRQr2_Chr09g0372691">
    <property type="protein sequence ID" value="CDS:HanXRQr2_Chr09g0372691.1"/>
    <property type="gene ID" value="HanXRQr2_Chr09g0372691"/>
</dbReference>
<evidence type="ECO:0000313" key="1">
    <source>
        <dbReference type="EMBL" id="KAF5789560.1"/>
    </source>
</evidence>
<proteinExistence type="predicted"/>
<sequence>MLTCTYINSPNHNQHSTTVMSHLNKDKLFRERDKVYRSKILLSIFHSTNYK</sequence>
<accession>A0A9K3N7D2</accession>
<reference evidence="1" key="2">
    <citation type="submission" date="2020-06" db="EMBL/GenBank/DDBJ databases">
        <title>Helianthus annuus Genome sequencing and assembly Release 2.</title>
        <authorList>
            <person name="Gouzy J."/>
            <person name="Langlade N."/>
            <person name="Munos S."/>
        </authorList>
    </citation>
    <scope>NUCLEOTIDE SEQUENCE</scope>
    <source>
        <tissue evidence="1">Leaves</tissue>
    </source>
</reference>
<name>A0A9K3N7D2_HELAN</name>
<evidence type="ECO:0000313" key="2">
    <source>
        <dbReference type="Proteomes" id="UP000215914"/>
    </source>
</evidence>
<reference evidence="1" key="1">
    <citation type="journal article" date="2017" name="Nature">
        <title>The sunflower genome provides insights into oil metabolism, flowering and Asterid evolution.</title>
        <authorList>
            <person name="Badouin H."/>
            <person name="Gouzy J."/>
            <person name="Grassa C.J."/>
            <person name="Murat F."/>
            <person name="Staton S.E."/>
            <person name="Cottret L."/>
            <person name="Lelandais-Briere C."/>
            <person name="Owens G.L."/>
            <person name="Carrere S."/>
            <person name="Mayjonade B."/>
            <person name="Legrand L."/>
            <person name="Gill N."/>
            <person name="Kane N.C."/>
            <person name="Bowers J.E."/>
            <person name="Hubner S."/>
            <person name="Bellec A."/>
            <person name="Berard A."/>
            <person name="Berges H."/>
            <person name="Blanchet N."/>
            <person name="Boniface M.C."/>
            <person name="Brunel D."/>
            <person name="Catrice O."/>
            <person name="Chaidir N."/>
            <person name="Claudel C."/>
            <person name="Donnadieu C."/>
            <person name="Faraut T."/>
            <person name="Fievet G."/>
            <person name="Helmstetter N."/>
            <person name="King M."/>
            <person name="Knapp S.J."/>
            <person name="Lai Z."/>
            <person name="Le Paslier M.C."/>
            <person name="Lippi Y."/>
            <person name="Lorenzon L."/>
            <person name="Mandel J.R."/>
            <person name="Marage G."/>
            <person name="Marchand G."/>
            <person name="Marquand E."/>
            <person name="Bret-Mestries E."/>
            <person name="Morien E."/>
            <person name="Nambeesan S."/>
            <person name="Nguyen T."/>
            <person name="Pegot-Espagnet P."/>
            <person name="Pouilly N."/>
            <person name="Raftis F."/>
            <person name="Sallet E."/>
            <person name="Schiex T."/>
            <person name="Thomas J."/>
            <person name="Vandecasteele C."/>
            <person name="Vares D."/>
            <person name="Vear F."/>
            <person name="Vautrin S."/>
            <person name="Crespi M."/>
            <person name="Mangin B."/>
            <person name="Burke J.M."/>
            <person name="Salse J."/>
            <person name="Munos S."/>
            <person name="Vincourt P."/>
            <person name="Rieseberg L.H."/>
            <person name="Langlade N.B."/>
        </authorList>
    </citation>
    <scope>NUCLEOTIDE SEQUENCE</scope>
    <source>
        <tissue evidence="1">Leaves</tissue>
    </source>
</reference>
<comment type="caution">
    <text evidence="1">The sequence shown here is derived from an EMBL/GenBank/DDBJ whole genome shotgun (WGS) entry which is preliminary data.</text>
</comment>